<reference evidence="1 2" key="1">
    <citation type="submission" date="2019-10" db="EMBL/GenBank/DDBJ databases">
        <authorList>
            <person name="Karimi E."/>
        </authorList>
    </citation>
    <scope>NUCLEOTIDE SEQUENCE [LARGE SCALE GENOMIC DNA]</scope>
    <source>
        <strain evidence="1 2">Sphingobacterium sp. 8BC</strain>
    </source>
</reference>
<organism evidence="1 2">
    <name type="scientific">Sphingobacterium multivorum</name>
    <dbReference type="NCBI Taxonomy" id="28454"/>
    <lineage>
        <taxon>Bacteria</taxon>
        <taxon>Pseudomonadati</taxon>
        <taxon>Bacteroidota</taxon>
        <taxon>Sphingobacteriia</taxon>
        <taxon>Sphingobacteriales</taxon>
        <taxon>Sphingobacteriaceae</taxon>
        <taxon>Sphingobacterium</taxon>
    </lineage>
</organism>
<evidence type="ECO:0000313" key="1">
    <source>
        <dbReference type="EMBL" id="VXC87871.1"/>
    </source>
</evidence>
<gene>
    <name evidence="1" type="ORF">SPHINGO8BC_50620</name>
</gene>
<proteinExistence type="predicted"/>
<dbReference type="Proteomes" id="UP000432350">
    <property type="component" value="Unassembled WGS sequence"/>
</dbReference>
<dbReference type="EMBL" id="CABWMV010000024">
    <property type="protein sequence ID" value="VXC87871.1"/>
    <property type="molecule type" value="Genomic_DNA"/>
</dbReference>
<evidence type="ECO:0000313" key="2">
    <source>
        <dbReference type="Proteomes" id="UP000432350"/>
    </source>
</evidence>
<accession>A0A654C501</accession>
<sequence>MLKGSREPRVSTLIVVVQDSQCPLHTNAIHSCGTDEVL</sequence>
<protein>
    <submittedName>
        <fullName evidence="1">Uncharacterized protein</fullName>
    </submittedName>
</protein>
<dbReference type="AlphaFoldDB" id="A0A654C501"/>
<name>A0A654C501_SPHMU</name>